<keyword evidence="7" id="KW-1185">Reference proteome</keyword>
<keyword evidence="1 2" id="KW-0103">Bromodomain</keyword>
<dbReference type="PRINTS" id="PR00503">
    <property type="entry name" value="BROMODOMAIN"/>
</dbReference>
<evidence type="ECO:0000313" key="7">
    <source>
        <dbReference type="Proteomes" id="UP001516400"/>
    </source>
</evidence>
<gene>
    <name evidence="6" type="ORF">HHI36_003071</name>
</gene>
<evidence type="ECO:0000256" key="4">
    <source>
        <dbReference type="SAM" id="MobiDB-lite"/>
    </source>
</evidence>
<dbReference type="PROSITE" id="PS50014">
    <property type="entry name" value="BROMODOMAIN_2"/>
    <property type="match status" value="1"/>
</dbReference>
<sequence length="908" mass="103430">MASVEQRLQMKREPLDKWSVREQLCLASAVARSGDQNWMSVSRALKPFGDPNRPSDWFHQKNCAAQYGALLANVETPKRKKRISGGDYGIETPAESILRQLKAERIAELKKLLDEEKAEYSKLQENMTILSSGKFTEEQLDRWCKEIDEEEYRKEQETLKHTQWLKERETKKQEIERAWRPPKLTLTQPVIGQKRKNSDSLESLFDHDQQHSEDNSSNSNPPIVQETPKPSLALSPLLTSLLKSPSQVTNISQSSILHSAITNQRPVISSSNTNININTNINTNTATNPMIASLLNSTANVAVSPGLQQLVSTAIGQEVDNVSLDLQQADLATPDILDDETLRNLKIEDIANSIIVPDGPLPEMKNDVDVIISDLIADPEQHLQLDNNGDISINLELDDLEDTEDLDMESEQPKHEADITETPAQVEEAREPDRSVDKSSAPVDPFEFQEDPEYEPKVLIKQPDQNKQQFVSQPSPQSQVQHQNTATTEQEEFQDKQVELSETVDQENVLSINRKEEIVPNSGSVEIVEVAIEEEEIGNILNKTQIQDIVHSSKVDSVENSLNIVQEEAPKVEVEIKQEISDESEERQETPVMIQIDTEVKIEMKDDDETESSSLDSKHESKANISLETDKSSDSITVDPNFSDEIYDDVQMEVKVDKSGKAKRDYSRTKKKEEKDFDILLAIEKAHMEDNELLEDFSDREFPERKDVKKEEIKSENERSNSPWTEEEDISSVQSKRRFSTPATPIDSVPNSPASSSAYYDDDKDYRNWKKSIMLVYSWLAAHKYSSLFLKPITEDQAPGYHSLIFRPMDFHTIRKNIENGVIRTTQEFKRDVMLMLNNAIMYNKTNGTVYNMTREIQQEAVESIQLLLQAQSSEDTPPRRETRTSEPGLKRKRGPDDNSRNKKRKED</sequence>
<feature type="domain" description="Bromo" evidence="5">
    <location>
        <begin position="781"/>
        <end position="851"/>
    </location>
</feature>
<name>A0ABD2PCZ9_9CUCU</name>
<feature type="region of interest" description="Disordered" evidence="4">
    <location>
        <begin position="464"/>
        <end position="498"/>
    </location>
</feature>
<dbReference type="SUPFAM" id="SSF47370">
    <property type="entry name" value="Bromodomain"/>
    <property type="match status" value="1"/>
</dbReference>
<dbReference type="InterPro" id="IPR036427">
    <property type="entry name" value="Bromodomain-like_sf"/>
</dbReference>
<feature type="compositionally biased region" description="Low complexity" evidence="4">
    <location>
        <begin position="468"/>
        <end position="483"/>
    </location>
</feature>
<evidence type="ECO:0000259" key="5">
    <source>
        <dbReference type="PROSITE" id="PS50014"/>
    </source>
</evidence>
<feature type="region of interest" description="Disordered" evidence="4">
    <location>
        <begin position="704"/>
        <end position="758"/>
    </location>
</feature>
<dbReference type="Pfam" id="PF00439">
    <property type="entry name" value="Bromodomain"/>
    <property type="match status" value="1"/>
</dbReference>
<evidence type="ECO:0000256" key="1">
    <source>
        <dbReference type="ARBA" id="ARBA00023117"/>
    </source>
</evidence>
<feature type="compositionally biased region" description="Basic and acidic residues" evidence="4">
    <location>
        <begin position="170"/>
        <end position="179"/>
    </location>
</feature>
<dbReference type="PANTHER" id="PTHR15398:SF4">
    <property type="entry name" value="BROMODOMAIN-CONTAINING PROTEIN 8 ISOFORM X1"/>
    <property type="match status" value="1"/>
</dbReference>
<feature type="region of interest" description="Disordered" evidence="4">
    <location>
        <begin position="578"/>
        <end position="672"/>
    </location>
</feature>
<feature type="compositionally biased region" description="Basic and acidic residues" evidence="4">
    <location>
        <begin position="427"/>
        <end position="437"/>
    </location>
</feature>
<feature type="compositionally biased region" description="Basic and acidic residues" evidence="4">
    <location>
        <begin position="652"/>
        <end position="672"/>
    </location>
</feature>
<feature type="compositionally biased region" description="Low complexity" evidence="4">
    <location>
        <begin position="747"/>
        <end position="758"/>
    </location>
</feature>
<dbReference type="Gene3D" id="1.20.920.10">
    <property type="entry name" value="Bromodomain-like"/>
    <property type="match status" value="1"/>
</dbReference>
<feature type="compositionally biased region" description="Basic and acidic residues" evidence="4">
    <location>
        <begin position="196"/>
        <end position="214"/>
    </location>
</feature>
<feature type="compositionally biased region" description="Basic and acidic residues" evidence="4">
    <location>
        <begin position="616"/>
        <end position="633"/>
    </location>
</feature>
<evidence type="ECO:0000313" key="6">
    <source>
        <dbReference type="EMBL" id="KAL3288638.1"/>
    </source>
</evidence>
<evidence type="ECO:0000256" key="2">
    <source>
        <dbReference type="PROSITE-ProRule" id="PRU00035"/>
    </source>
</evidence>
<dbReference type="PANTHER" id="PTHR15398">
    <property type="entry name" value="BROMODOMAIN-CONTAINING PROTEIN 8"/>
    <property type="match status" value="1"/>
</dbReference>
<dbReference type="EMBL" id="JABFTP020000185">
    <property type="protein sequence ID" value="KAL3288638.1"/>
    <property type="molecule type" value="Genomic_DNA"/>
</dbReference>
<protein>
    <recommendedName>
        <fullName evidence="5">Bromo domain-containing protein</fullName>
    </recommendedName>
</protein>
<dbReference type="CDD" id="cd05507">
    <property type="entry name" value="Bromo_brd8_like"/>
    <property type="match status" value="1"/>
</dbReference>
<proteinExistence type="predicted"/>
<organism evidence="6 7">
    <name type="scientific">Cryptolaemus montrouzieri</name>
    <dbReference type="NCBI Taxonomy" id="559131"/>
    <lineage>
        <taxon>Eukaryota</taxon>
        <taxon>Metazoa</taxon>
        <taxon>Ecdysozoa</taxon>
        <taxon>Arthropoda</taxon>
        <taxon>Hexapoda</taxon>
        <taxon>Insecta</taxon>
        <taxon>Pterygota</taxon>
        <taxon>Neoptera</taxon>
        <taxon>Endopterygota</taxon>
        <taxon>Coleoptera</taxon>
        <taxon>Polyphaga</taxon>
        <taxon>Cucujiformia</taxon>
        <taxon>Coccinelloidea</taxon>
        <taxon>Coccinellidae</taxon>
        <taxon>Scymninae</taxon>
        <taxon>Scymnini</taxon>
        <taxon>Cryptolaemus</taxon>
    </lineage>
</organism>
<feature type="compositionally biased region" description="Basic and acidic residues" evidence="4">
    <location>
        <begin position="895"/>
        <end position="908"/>
    </location>
</feature>
<evidence type="ECO:0000256" key="3">
    <source>
        <dbReference type="SAM" id="Coils"/>
    </source>
</evidence>
<reference evidence="6 7" key="1">
    <citation type="journal article" date="2021" name="BMC Biol.">
        <title>Horizontally acquired antibacterial genes associated with adaptive radiation of ladybird beetles.</title>
        <authorList>
            <person name="Li H.S."/>
            <person name="Tang X.F."/>
            <person name="Huang Y.H."/>
            <person name="Xu Z.Y."/>
            <person name="Chen M.L."/>
            <person name="Du X.Y."/>
            <person name="Qiu B.Y."/>
            <person name="Chen P.T."/>
            <person name="Zhang W."/>
            <person name="Slipinski A."/>
            <person name="Escalona H.E."/>
            <person name="Waterhouse R.M."/>
            <person name="Zwick A."/>
            <person name="Pang H."/>
        </authorList>
    </citation>
    <scope>NUCLEOTIDE SEQUENCE [LARGE SCALE GENOMIC DNA]</scope>
    <source>
        <strain evidence="6">SYSU2018</strain>
    </source>
</reference>
<dbReference type="SMART" id="SM00297">
    <property type="entry name" value="BROMO"/>
    <property type="match status" value="1"/>
</dbReference>
<dbReference type="InterPro" id="IPR001487">
    <property type="entry name" value="Bromodomain"/>
</dbReference>
<feature type="region of interest" description="Disordered" evidence="4">
    <location>
        <begin position="870"/>
        <end position="908"/>
    </location>
</feature>
<keyword evidence="3" id="KW-0175">Coiled coil</keyword>
<comment type="caution">
    <text evidence="6">The sequence shown here is derived from an EMBL/GenBank/DDBJ whole genome shotgun (WGS) entry which is preliminary data.</text>
</comment>
<dbReference type="AlphaFoldDB" id="A0ABD2PCZ9"/>
<dbReference type="InterPro" id="IPR037966">
    <property type="entry name" value="Brd8_Bromo_dom"/>
</dbReference>
<feature type="compositionally biased region" description="Basic and acidic residues" evidence="4">
    <location>
        <begin position="704"/>
        <end position="719"/>
    </location>
</feature>
<feature type="region of interest" description="Disordered" evidence="4">
    <location>
        <begin position="170"/>
        <end position="229"/>
    </location>
</feature>
<feature type="coiled-coil region" evidence="3">
    <location>
        <begin position="99"/>
        <end position="126"/>
    </location>
</feature>
<accession>A0ABD2PCZ9</accession>
<feature type="region of interest" description="Disordered" evidence="4">
    <location>
        <begin position="405"/>
        <end position="451"/>
    </location>
</feature>
<dbReference type="Proteomes" id="UP001516400">
    <property type="component" value="Unassembled WGS sequence"/>
</dbReference>